<keyword evidence="1" id="KW-0175">Coiled coil</keyword>
<keyword evidence="2" id="KW-0472">Membrane</keyword>
<accession>A0A109QFL0</accession>
<proteinExistence type="predicted"/>
<keyword evidence="2" id="KW-0812">Transmembrane</keyword>
<reference evidence="3 4" key="1">
    <citation type="submission" date="2016-01" db="EMBL/GenBank/DDBJ databases">
        <title>Genome sequence of Thermus parvatiensis, a thermophile isolated from a hot water spring.</title>
        <authorList>
            <person name="Tripathi C."/>
            <person name="Lal R."/>
        </authorList>
    </citation>
    <scope>NUCLEOTIDE SEQUENCE [LARGE SCALE GENOMIC DNA]</scope>
    <source>
        <strain evidence="3 4">RL</strain>
    </source>
</reference>
<dbReference type="GeneID" id="3167999"/>
<dbReference type="Pfam" id="PF04977">
    <property type="entry name" value="DivIC"/>
    <property type="match status" value="1"/>
</dbReference>
<dbReference type="AlphaFoldDB" id="A0A109QFL0"/>
<dbReference type="KEGG" id="tpar:AV541_00210"/>
<feature type="transmembrane region" description="Helical" evidence="2">
    <location>
        <begin position="12"/>
        <end position="31"/>
    </location>
</feature>
<evidence type="ECO:0000256" key="2">
    <source>
        <dbReference type="SAM" id="Phobius"/>
    </source>
</evidence>
<evidence type="ECO:0000256" key="1">
    <source>
        <dbReference type="SAM" id="Coils"/>
    </source>
</evidence>
<dbReference type="EMBL" id="CP014141">
    <property type="protein sequence ID" value="AMA74859.1"/>
    <property type="molecule type" value="Genomic_DNA"/>
</dbReference>
<dbReference type="Proteomes" id="UP000061630">
    <property type="component" value="Chromosome"/>
</dbReference>
<dbReference type="InterPro" id="IPR007060">
    <property type="entry name" value="FtsL/DivIC"/>
</dbReference>
<sequence>MYNGRALDRPVYRFLRLLFLLGLVHGFYLLAQEGLRAWELARERAALKEEVARARAEVERLKEEVRAARDPAYLEALLRRMGWVRKDEEVRRWP</sequence>
<dbReference type="RefSeq" id="WP_011174094.1">
    <property type="nucleotide sequence ID" value="NZ_CP014141.1"/>
</dbReference>
<gene>
    <name evidence="3" type="ORF">AV541_00210</name>
</gene>
<feature type="coiled-coil region" evidence="1">
    <location>
        <begin position="37"/>
        <end position="71"/>
    </location>
</feature>
<evidence type="ECO:0000313" key="4">
    <source>
        <dbReference type="Proteomes" id="UP000061630"/>
    </source>
</evidence>
<evidence type="ECO:0000313" key="3">
    <source>
        <dbReference type="EMBL" id="AMA74859.1"/>
    </source>
</evidence>
<organism evidence="3 4">
    <name type="scientific">Thermus parvatiensis</name>
    <dbReference type="NCBI Taxonomy" id="456163"/>
    <lineage>
        <taxon>Bacteria</taxon>
        <taxon>Thermotogati</taxon>
        <taxon>Deinococcota</taxon>
        <taxon>Deinococci</taxon>
        <taxon>Thermales</taxon>
        <taxon>Thermaceae</taxon>
        <taxon>Thermus</taxon>
    </lineage>
</organism>
<name>A0A109QFL0_9DEIN</name>
<protein>
    <submittedName>
        <fullName evidence="3">Septum formation initiator</fullName>
    </submittedName>
</protein>
<keyword evidence="2" id="KW-1133">Transmembrane helix</keyword>